<keyword evidence="1" id="KW-0812">Transmembrane</keyword>
<keyword evidence="1" id="KW-1133">Transmembrane helix</keyword>
<accession>A0A9C7F0N7</accession>
<name>A0A9C7F0N7_9VIRU</name>
<feature type="transmembrane region" description="Helical" evidence="1">
    <location>
        <begin position="12"/>
        <end position="34"/>
    </location>
</feature>
<sequence>MFKNVQRDIKNNSSGIFVCILLAVVSLYSVIFFFNNFKTTDTYINILKNLPHANPEKAAVILYKLQDKEMFKRLPPKMLNNLRSALLDPRSLLMTSYGTHLSRTDYINAPIFLV</sequence>
<evidence type="ECO:0000313" key="2">
    <source>
        <dbReference type="EMBL" id="BDT62883.1"/>
    </source>
</evidence>
<organism evidence="2">
    <name type="scientific">Trachysalambria curvirostris majanivirus</name>
    <dbReference type="NCBI Taxonomy" id="2984281"/>
    <lineage>
        <taxon>Viruses</taxon>
        <taxon>Viruses incertae sedis</taxon>
        <taxon>Naldaviricetes</taxon>
        <taxon>Nimaviridae</taxon>
    </lineage>
</organism>
<keyword evidence="1" id="KW-0472">Membrane</keyword>
<proteinExistence type="predicted"/>
<protein>
    <submittedName>
        <fullName evidence="2">Wsv136-like protein</fullName>
    </submittedName>
</protein>
<reference evidence="2" key="1">
    <citation type="submission" date="2022-10" db="EMBL/GenBank/DDBJ databases">
        <title>Genome sequences of endogenous nimaviruses in decapod crustaceans.</title>
        <authorList>
            <person name="Kawato S."/>
            <person name="Nozaki R."/>
            <person name="Kondo H."/>
            <person name="Hirono I."/>
        </authorList>
    </citation>
    <scope>NUCLEOTIDE SEQUENCE</scope>
    <source>
        <strain evidence="2">Ube2021</strain>
    </source>
</reference>
<dbReference type="EMBL" id="LC738879">
    <property type="protein sequence ID" value="BDT62883.1"/>
    <property type="molecule type" value="Genomic_DNA"/>
</dbReference>
<evidence type="ECO:0000256" key="1">
    <source>
        <dbReference type="SAM" id="Phobius"/>
    </source>
</evidence>